<keyword evidence="2" id="KW-1185">Reference proteome</keyword>
<reference evidence="1 2" key="1">
    <citation type="submission" date="2017-09" db="EMBL/GenBank/DDBJ databases">
        <title>A multilocus sequence analysis scheme for characterization of bacteria in the genus Thioclava.</title>
        <authorList>
            <person name="Liu Y."/>
            <person name="Shao Z."/>
        </authorList>
    </citation>
    <scope>NUCLEOTIDE SEQUENCE [LARGE SCALE GENOMIC DNA]</scope>
    <source>
        <strain evidence="1 2">CAU 1312</strain>
    </source>
</reference>
<evidence type="ECO:0000313" key="1">
    <source>
        <dbReference type="EMBL" id="PCD77207.1"/>
    </source>
</evidence>
<organism evidence="1 2">
    <name type="scientific">Pseudothioclava arenosa</name>
    <dbReference type="NCBI Taxonomy" id="1795308"/>
    <lineage>
        <taxon>Bacteria</taxon>
        <taxon>Pseudomonadati</taxon>
        <taxon>Pseudomonadota</taxon>
        <taxon>Alphaproteobacteria</taxon>
        <taxon>Rhodobacterales</taxon>
        <taxon>Paracoccaceae</taxon>
        <taxon>Pseudothioclava</taxon>
    </lineage>
</organism>
<dbReference type="AlphaFoldDB" id="A0A2A4CRV3"/>
<protein>
    <submittedName>
        <fullName evidence="1">D-galactarate dehydratase</fullName>
    </submittedName>
</protein>
<dbReference type="EMBL" id="NTJD01000003">
    <property type="protein sequence ID" value="PCD77207.1"/>
    <property type="molecule type" value="Genomic_DNA"/>
</dbReference>
<sequence>MRIIWQAGLGLGLIALAGCAELGLVAKPEAVAPAVATPAPAEGANTAEALDTTTEAERAAALAEPEPAAETELGRTIASLGDPTDPGFWIKTPLVSAPAKGRAEAANGRSVLVDLIPLDGGAGGSQISLPALRLLELPLTDLPELTLYRL</sequence>
<dbReference type="Proteomes" id="UP000243507">
    <property type="component" value="Unassembled WGS sequence"/>
</dbReference>
<dbReference type="OrthoDB" id="7871639at2"/>
<evidence type="ECO:0000313" key="2">
    <source>
        <dbReference type="Proteomes" id="UP000243507"/>
    </source>
</evidence>
<dbReference type="RefSeq" id="WP_096431942.1">
    <property type="nucleotide sequence ID" value="NZ_NTJD01000003.1"/>
</dbReference>
<proteinExistence type="predicted"/>
<accession>A0A2A4CRV3</accession>
<gene>
    <name evidence="1" type="ORF">CLN94_05430</name>
</gene>
<name>A0A2A4CRV3_9RHOB</name>
<comment type="caution">
    <text evidence="1">The sequence shown here is derived from an EMBL/GenBank/DDBJ whole genome shotgun (WGS) entry which is preliminary data.</text>
</comment>
<dbReference type="PROSITE" id="PS51257">
    <property type="entry name" value="PROKAR_LIPOPROTEIN"/>
    <property type="match status" value="1"/>
</dbReference>